<feature type="transmembrane region" description="Helical" evidence="1">
    <location>
        <begin position="115"/>
        <end position="134"/>
    </location>
</feature>
<evidence type="ECO:0000313" key="2">
    <source>
        <dbReference type="EMBL" id="AGB32234.1"/>
    </source>
</evidence>
<dbReference type="AlphaFoldDB" id="L0JLS7"/>
<evidence type="ECO:0000256" key="1">
    <source>
        <dbReference type="SAM" id="Phobius"/>
    </source>
</evidence>
<dbReference type="Proteomes" id="UP000010843">
    <property type="component" value="Chromosome"/>
</dbReference>
<accession>L0JLS7</accession>
<dbReference type="EMBL" id="AOIE01000066">
    <property type="protein sequence ID" value="ELY75012.1"/>
    <property type="molecule type" value="Genomic_DNA"/>
</dbReference>
<name>L0JLS7_NATP1</name>
<keyword evidence="5" id="KW-1185">Reference proteome</keyword>
<reference evidence="4" key="2">
    <citation type="submission" date="2012-02" db="EMBL/GenBank/DDBJ databases">
        <title>Complete sequence of chromosome of Natrinema pellirubrum DSM 15624.</title>
        <authorList>
            <person name="Lucas S."/>
            <person name="Han J."/>
            <person name="Lapidus A."/>
            <person name="Cheng J.-F."/>
            <person name="Goodwin L."/>
            <person name="Pitluck S."/>
            <person name="Peters L."/>
            <person name="Teshima H."/>
            <person name="Detter J.C."/>
            <person name="Han C."/>
            <person name="Tapia R."/>
            <person name="Land M."/>
            <person name="Hauser L."/>
            <person name="Kyrpides N."/>
            <person name="Ivanova N."/>
            <person name="Pagani I."/>
            <person name="Sproer C."/>
            <person name="Anderson I."/>
            <person name="Woyke T."/>
        </authorList>
    </citation>
    <scope>NUCLEOTIDE SEQUENCE [LARGE SCALE GENOMIC DNA]</scope>
    <source>
        <strain evidence="4">DSM 15624 / JCM 10476 / NCIMB 786</strain>
    </source>
</reference>
<feature type="transmembrane region" description="Helical" evidence="1">
    <location>
        <begin position="52"/>
        <end position="71"/>
    </location>
</feature>
<reference evidence="3 5" key="3">
    <citation type="journal article" date="2014" name="PLoS Genet.">
        <title>Phylogenetically driven sequencing of extremely halophilic archaea reveals strategies for static and dynamic osmo-response.</title>
        <authorList>
            <person name="Becker E.A."/>
            <person name="Seitzer P.M."/>
            <person name="Tritt A."/>
            <person name="Larsen D."/>
            <person name="Krusor M."/>
            <person name="Yao A.I."/>
            <person name="Wu D."/>
            <person name="Madern D."/>
            <person name="Eisen J.A."/>
            <person name="Darling A.E."/>
            <person name="Facciotti M.T."/>
        </authorList>
    </citation>
    <scope>NUCLEOTIDE SEQUENCE [LARGE SCALE GENOMIC DNA]</scope>
    <source>
        <strain evidence="3 5">DSM 15624</strain>
    </source>
</reference>
<feature type="transmembrane region" description="Helical" evidence="1">
    <location>
        <begin position="83"/>
        <end position="103"/>
    </location>
</feature>
<dbReference type="EMBL" id="CP003372">
    <property type="protein sequence ID" value="AGB32234.1"/>
    <property type="molecule type" value="Genomic_DNA"/>
</dbReference>
<gene>
    <name evidence="2" type="ordered locus">Natpe_2418</name>
    <name evidence="3" type="ORF">C488_11193</name>
</gene>
<dbReference type="OrthoDB" id="205854at2157"/>
<dbReference type="Proteomes" id="UP000011593">
    <property type="component" value="Unassembled WGS sequence"/>
</dbReference>
<dbReference type="GeneID" id="14335581"/>
<dbReference type="STRING" id="797303.Natpe_2418"/>
<dbReference type="HOGENOM" id="CLU_1811508_0_0_2"/>
<keyword evidence="1" id="KW-1133">Transmembrane helix</keyword>
<dbReference type="RefSeq" id="WP_006181610.1">
    <property type="nucleotide sequence ID" value="NC_019962.1"/>
</dbReference>
<protein>
    <submittedName>
        <fullName evidence="2">Uncharacterized protein</fullName>
    </submittedName>
</protein>
<organism evidence="2 4">
    <name type="scientific">Natrinema pellirubrum (strain DSM 15624 / CIP 106293 / JCM 10476 / NCIMB 786 / 157)</name>
    <dbReference type="NCBI Taxonomy" id="797303"/>
    <lineage>
        <taxon>Archaea</taxon>
        <taxon>Methanobacteriati</taxon>
        <taxon>Methanobacteriota</taxon>
        <taxon>Stenosarchaea group</taxon>
        <taxon>Halobacteria</taxon>
        <taxon>Halobacteriales</taxon>
        <taxon>Natrialbaceae</taxon>
        <taxon>Natrinema</taxon>
    </lineage>
</organism>
<dbReference type="KEGG" id="npe:Natpe_2418"/>
<feature type="transmembrane region" description="Helical" evidence="1">
    <location>
        <begin position="20"/>
        <end position="40"/>
    </location>
</feature>
<evidence type="ECO:0000313" key="3">
    <source>
        <dbReference type="EMBL" id="ELY75012.1"/>
    </source>
</evidence>
<evidence type="ECO:0000313" key="5">
    <source>
        <dbReference type="Proteomes" id="UP000011593"/>
    </source>
</evidence>
<dbReference type="PATRIC" id="fig|797303.5.peg.2256"/>
<keyword evidence="1" id="KW-0472">Membrane</keyword>
<proteinExistence type="predicted"/>
<evidence type="ECO:0000313" key="4">
    <source>
        <dbReference type="Proteomes" id="UP000010843"/>
    </source>
</evidence>
<sequence>MTPVVPTVLLGSSQGHVFALRWGLLALAGGTIAGGLRLAYATGAVGANGYHALSAVALYVVPALGFLVAAGTGYAKGALTRGMLFGLAAPVGAVLTLLVAAAVGTSQFDSDSRTWFIGAVVVGLAVGLLGWGSGRLLDILWG</sequence>
<reference evidence="2" key="1">
    <citation type="submission" date="2012-02" db="EMBL/GenBank/DDBJ databases">
        <title>Complete sequence of chromosome of Natrinema pellirubrum DSM 15624.</title>
        <authorList>
            <consortium name="US DOE Joint Genome Institute"/>
            <person name="Lucas S."/>
            <person name="Han J."/>
            <person name="Lapidus A."/>
            <person name="Cheng J.-F."/>
            <person name="Goodwin L."/>
            <person name="Pitluck S."/>
            <person name="Peters L."/>
            <person name="Teshima H."/>
            <person name="Detter J.C."/>
            <person name="Han C."/>
            <person name="Tapia R."/>
            <person name="Land M."/>
            <person name="Hauser L."/>
            <person name="Kyrpides N."/>
            <person name="Ivanova N."/>
            <person name="Pagani I."/>
            <person name="Sproer C."/>
            <person name="Anderson I."/>
            <person name="Woyke T."/>
        </authorList>
    </citation>
    <scope>NUCLEOTIDE SEQUENCE</scope>
    <source>
        <strain evidence="2">DSM 15624</strain>
    </source>
</reference>
<keyword evidence="1" id="KW-0812">Transmembrane</keyword>